<reference evidence="1 2" key="1">
    <citation type="journal article" date="2018" name="Front. Microbiol.">
        <title>Hydrolytic Capabilities as a Key to Environmental Success: Chitinolytic and Cellulolytic Acidobacteria From Acidic Sub-arctic Soils and Boreal Peatlands.</title>
        <authorList>
            <person name="Belova S.E."/>
            <person name="Ravin N.V."/>
            <person name="Pankratov T.A."/>
            <person name="Rakitin A.L."/>
            <person name="Ivanova A.A."/>
            <person name="Beletsky A.V."/>
            <person name="Mardanov A.V."/>
            <person name="Sinninghe Damste J.S."/>
            <person name="Dedysh S.N."/>
        </authorList>
    </citation>
    <scope>NUCLEOTIDE SEQUENCE [LARGE SCALE GENOMIC DNA]</scope>
    <source>
        <strain evidence="1 2">SBC82</strain>
        <plasmid evidence="2">pacpol4</plasmid>
    </source>
</reference>
<dbReference type="RefSeq" id="WP_275066532.1">
    <property type="nucleotide sequence ID" value="NZ_CP030843.1"/>
</dbReference>
<dbReference type="AlphaFoldDB" id="A0A2Z5GC30"/>
<sequence length="43" mass="4891">MAPKSHSLTLFAQGGLLPYFRSHDFNIRYSFRACFLSHAMALS</sequence>
<proteinExistence type="predicted"/>
<evidence type="ECO:0000313" key="1">
    <source>
        <dbReference type="EMBL" id="AXC16206.1"/>
    </source>
</evidence>
<keyword evidence="1" id="KW-0614">Plasmid</keyword>
<organism evidence="1 2">
    <name type="scientific">Acidisarcina polymorpha</name>
    <dbReference type="NCBI Taxonomy" id="2211140"/>
    <lineage>
        <taxon>Bacteria</taxon>
        <taxon>Pseudomonadati</taxon>
        <taxon>Acidobacteriota</taxon>
        <taxon>Terriglobia</taxon>
        <taxon>Terriglobales</taxon>
        <taxon>Acidobacteriaceae</taxon>
        <taxon>Acidisarcina</taxon>
    </lineage>
</organism>
<evidence type="ECO:0000313" key="2">
    <source>
        <dbReference type="Proteomes" id="UP000253606"/>
    </source>
</evidence>
<name>A0A2Z5GC30_9BACT</name>
<dbReference type="EMBL" id="CP030843">
    <property type="protein sequence ID" value="AXC16206.1"/>
    <property type="molecule type" value="Genomic_DNA"/>
</dbReference>
<keyword evidence="2" id="KW-1185">Reference proteome</keyword>
<geneLocation type="plasmid" evidence="2">
    <name>pacpol4</name>
</geneLocation>
<protein>
    <submittedName>
        <fullName evidence="1">Uncharacterized protein</fullName>
    </submittedName>
</protein>
<gene>
    <name evidence="1" type="ORF">ACPOL_7004</name>
</gene>
<dbReference type="Proteomes" id="UP000253606">
    <property type="component" value="Plasmid pACPOL4"/>
</dbReference>
<dbReference type="KEGG" id="abas:ACPOL_7004"/>
<accession>A0A2Z5GC30</accession>